<dbReference type="GO" id="GO:0019843">
    <property type="term" value="F:rRNA binding"/>
    <property type="evidence" value="ECO:0007669"/>
    <property type="project" value="UniProtKB-UniRule"/>
</dbReference>
<accession>E1YG74</accession>
<keyword evidence="2 5" id="KW-0694">RNA-binding</keyword>
<gene>
    <name evidence="5" type="primary">rplF</name>
    <name evidence="9" type="ORF">N47_J05490</name>
</gene>
<dbReference type="InterPro" id="IPR036789">
    <property type="entry name" value="Ribosomal_uL6-like_a/b-dom_sf"/>
</dbReference>
<evidence type="ECO:0000256" key="3">
    <source>
        <dbReference type="ARBA" id="ARBA00022980"/>
    </source>
</evidence>
<dbReference type="SUPFAM" id="SSF56053">
    <property type="entry name" value="Ribosomal protein L6"/>
    <property type="match status" value="2"/>
</dbReference>
<name>E1YG74_9BACT</name>
<evidence type="ECO:0000256" key="2">
    <source>
        <dbReference type="ARBA" id="ARBA00022884"/>
    </source>
</evidence>
<keyword evidence="3 5" id="KW-0689">Ribosomal protein</keyword>
<evidence type="ECO:0000256" key="7">
    <source>
        <dbReference type="RuleBase" id="RU003870"/>
    </source>
</evidence>
<dbReference type="EMBL" id="FR695872">
    <property type="protein sequence ID" value="CBX29568.1"/>
    <property type="molecule type" value="Genomic_DNA"/>
</dbReference>
<dbReference type="AlphaFoldDB" id="E1YG74"/>
<dbReference type="Gene3D" id="3.90.930.12">
    <property type="entry name" value="Ribosomal protein L6, alpha-beta domain"/>
    <property type="match status" value="2"/>
</dbReference>
<evidence type="ECO:0000256" key="5">
    <source>
        <dbReference type="HAMAP-Rule" id="MF_01365"/>
    </source>
</evidence>
<dbReference type="NCBIfam" id="TIGR03654">
    <property type="entry name" value="L6_bact"/>
    <property type="match status" value="1"/>
</dbReference>
<sequence length="179" mass="19519">MSRVGKKPIQVPDKTKIIYKDKVITVEGKKGSLKQTIHPDIDLKIEGGFITVSAISDNRSGNALHGMTRSLVSNMITGVNNGFERILEISGIGYRAELKEKSLIFNLGFSHTVVFDLPEGISAVVEKNTVIKLSGINKQKLGLAAASIRRLKPPESYKGKGIKYAEEIIRKKAGKTGTK</sequence>
<evidence type="ECO:0000256" key="1">
    <source>
        <dbReference type="ARBA" id="ARBA00022730"/>
    </source>
</evidence>
<dbReference type="FunFam" id="3.90.930.12:FF:000002">
    <property type="entry name" value="50S ribosomal protein L6"/>
    <property type="match status" value="1"/>
</dbReference>
<evidence type="ECO:0000256" key="6">
    <source>
        <dbReference type="RuleBase" id="RU003869"/>
    </source>
</evidence>
<dbReference type="PROSITE" id="PS00525">
    <property type="entry name" value="RIBOSOMAL_L6_1"/>
    <property type="match status" value="1"/>
</dbReference>
<reference evidence="9" key="1">
    <citation type="journal article" date="2011" name="Environ. Microbiol.">
        <title>Genomic insights into the metabolic potential of the polycyclic aromatic hydrocarbon degrading sulfate-reducing Deltaproteobacterium N47.</title>
        <authorList>
            <person name="Bergmann F."/>
            <person name="Selesi D."/>
            <person name="Weinmaier T."/>
            <person name="Tischler P."/>
            <person name="Rattei T."/>
            <person name="Meckenstock R.U."/>
        </authorList>
    </citation>
    <scope>NUCLEOTIDE SEQUENCE</scope>
</reference>
<dbReference type="GO" id="GO:0003735">
    <property type="term" value="F:structural constituent of ribosome"/>
    <property type="evidence" value="ECO:0007669"/>
    <property type="project" value="UniProtKB-UniRule"/>
</dbReference>
<feature type="domain" description="Large ribosomal subunit protein uL6 alpha-beta" evidence="8">
    <location>
        <begin position="91"/>
        <end position="164"/>
    </location>
</feature>
<dbReference type="PIRSF" id="PIRSF002162">
    <property type="entry name" value="Ribosomal_L6"/>
    <property type="match status" value="1"/>
</dbReference>
<evidence type="ECO:0000313" key="9">
    <source>
        <dbReference type="EMBL" id="CBX29568.1"/>
    </source>
</evidence>
<keyword evidence="1 5" id="KW-0699">rRNA-binding</keyword>
<dbReference type="GO" id="GO:0002181">
    <property type="term" value="P:cytoplasmic translation"/>
    <property type="evidence" value="ECO:0007669"/>
    <property type="project" value="TreeGrafter"/>
</dbReference>
<dbReference type="PANTHER" id="PTHR11655:SF14">
    <property type="entry name" value="LARGE RIBOSOMAL SUBUNIT PROTEIN UL6M"/>
    <property type="match status" value="1"/>
</dbReference>
<keyword evidence="4 5" id="KW-0687">Ribonucleoprotein</keyword>
<dbReference type="GO" id="GO:0022625">
    <property type="term" value="C:cytosolic large ribosomal subunit"/>
    <property type="evidence" value="ECO:0007669"/>
    <property type="project" value="UniProtKB-UniRule"/>
</dbReference>
<comment type="subunit">
    <text evidence="5">Part of the 50S ribosomal subunit.</text>
</comment>
<comment type="function">
    <text evidence="5 7">This protein binds to the 23S rRNA, and is important in its secondary structure. It is located near the subunit interface in the base of the L7/L12 stalk, and near the tRNA binding site of the peptidyltransferase center.</text>
</comment>
<dbReference type="InterPro" id="IPR019906">
    <property type="entry name" value="Ribosomal_uL6_bac-type"/>
</dbReference>
<dbReference type="InterPro" id="IPR002358">
    <property type="entry name" value="Ribosomal_uL6_CS"/>
</dbReference>
<dbReference type="Pfam" id="PF00347">
    <property type="entry name" value="Ribosomal_L6"/>
    <property type="match status" value="2"/>
</dbReference>
<protein>
    <recommendedName>
        <fullName evidence="5">Large ribosomal subunit protein uL6</fullName>
    </recommendedName>
</protein>
<evidence type="ECO:0000259" key="8">
    <source>
        <dbReference type="Pfam" id="PF00347"/>
    </source>
</evidence>
<dbReference type="HAMAP" id="MF_01365_B">
    <property type="entry name" value="Ribosomal_uL6_B"/>
    <property type="match status" value="1"/>
</dbReference>
<organism evidence="9">
    <name type="scientific">uncultured Desulfobacterium sp</name>
    <dbReference type="NCBI Taxonomy" id="201089"/>
    <lineage>
        <taxon>Bacteria</taxon>
        <taxon>Pseudomonadati</taxon>
        <taxon>Thermodesulfobacteriota</taxon>
        <taxon>Desulfobacteria</taxon>
        <taxon>Desulfobacterales</taxon>
        <taxon>Desulfobacteriaceae</taxon>
        <taxon>Desulfobacterium</taxon>
        <taxon>environmental samples</taxon>
    </lineage>
</organism>
<proteinExistence type="inferred from homology"/>
<evidence type="ECO:0000256" key="4">
    <source>
        <dbReference type="ARBA" id="ARBA00023274"/>
    </source>
</evidence>
<dbReference type="PRINTS" id="PR00059">
    <property type="entry name" value="RIBOSOMALL6"/>
</dbReference>
<dbReference type="InterPro" id="IPR000702">
    <property type="entry name" value="Ribosomal_uL6-like"/>
</dbReference>
<dbReference type="PANTHER" id="PTHR11655">
    <property type="entry name" value="60S/50S RIBOSOMAL PROTEIN L6/L9"/>
    <property type="match status" value="1"/>
</dbReference>
<feature type="domain" description="Large ribosomal subunit protein uL6 alpha-beta" evidence="8">
    <location>
        <begin position="11"/>
        <end position="82"/>
    </location>
</feature>
<dbReference type="InterPro" id="IPR020040">
    <property type="entry name" value="Ribosomal_uL6_a/b-dom"/>
</dbReference>
<comment type="similarity">
    <text evidence="5 6">Belongs to the universal ribosomal protein uL6 family.</text>
</comment>